<dbReference type="VEuPathDB" id="MicrosporidiaDB:M153_7130003937"/>
<evidence type="ECO:0000256" key="6">
    <source>
        <dbReference type="ARBA" id="ARBA00023186"/>
    </source>
</evidence>
<protein>
    <submittedName>
        <fullName evidence="8">T complex protein 1 subunit beta</fullName>
    </submittedName>
</protein>
<dbReference type="InterPro" id="IPR002423">
    <property type="entry name" value="Cpn60/GroEL/TCP-1"/>
</dbReference>
<accession>A0A0R0LW85</accession>
<dbReference type="AlphaFoldDB" id="A0A0R0LW85"/>
<dbReference type="PANTHER" id="PTHR11353">
    <property type="entry name" value="CHAPERONIN"/>
    <property type="match status" value="1"/>
</dbReference>
<evidence type="ECO:0000256" key="2">
    <source>
        <dbReference type="ARBA" id="ARBA00008020"/>
    </source>
</evidence>
<proteinExistence type="inferred from homology"/>
<dbReference type="GO" id="GO:0051082">
    <property type="term" value="F:unfolded protein binding"/>
    <property type="evidence" value="ECO:0007669"/>
    <property type="project" value="EnsemblFungi"/>
</dbReference>
<dbReference type="Gene3D" id="3.30.260.10">
    <property type="entry name" value="TCP-1-like chaperonin intermediate domain"/>
    <property type="match status" value="1"/>
</dbReference>
<dbReference type="SUPFAM" id="SSF52029">
    <property type="entry name" value="GroEL apical domain-like"/>
    <property type="match status" value="1"/>
</dbReference>
<keyword evidence="6 7" id="KW-0143">Chaperone</keyword>
<dbReference type="GO" id="GO:0140662">
    <property type="term" value="F:ATP-dependent protein folding chaperone"/>
    <property type="evidence" value="ECO:0007669"/>
    <property type="project" value="InterPro"/>
</dbReference>
<evidence type="ECO:0000256" key="1">
    <source>
        <dbReference type="ARBA" id="ARBA00002912"/>
    </source>
</evidence>
<dbReference type="Proteomes" id="UP000051530">
    <property type="component" value="Unassembled WGS sequence"/>
</dbReference>
<comment type="function">
    <text evidence="1">Molecular chaperone; assists the folding of proteins upon ATP hydrolysis.</text>
</comment>
<dbReference type="InterPro" id="IPR002194">
    <property type="entry name" value="Chaperonin_TCP-1_CS"/>
</dbReference>
<organism evidence="8 9">
    <name type="scientific">Pseudoloma neurophilia</name>
    <dbReference type="NCBI Taxonomy" id="146866"/>
    <lineage>
        <taxon>Eukaryota</taxon>
        <taxon>Fungi</taxon>
        <taxon>Fungi incertae sedis</taxon>
        <taxon>Microsporidia</taxon>
        <taxon>Pseudoloma</taxon>
    </lineage>
</organism>
<dbReference type="SUPFAM" id="SSF48592">
    <property type="entry name" value="GroEL equatorial domain-like"/>
    <property type="match status" value="1"/>
</dbReference>
<dbReference type="SUPFAM" id="SSF54849">
    <property type="entry name" value="GroEL-intermediate domain like"/>
    <property type="match status" value="1"/>
</dbReference>
<dbReference type="Gene3D" id="3.50.7.10">
    <property type="entry name" value="GroEL"/>
    <property type="match status" value="1"/>
</dbReference>
<evidence type="ECO:0000256" key="3">
    <source>
        <dbReference type="ARBA" id="ARBA00011381"/>
    </source>
</evidence>
<dbReference type="GO" id="GO:0005524">
    <property type="term" value="F:ATP binding"/>
    <property type="evidence" value="ECO:0007669"/>
    <property type="project" value="UniProtKB-KW"/>
</dbReference>
<comment type="caution">
    <text evidence="8">The sequence shown here is derived from an EMBL/GenBank/DDBJ whole genome shotgun (WGS) entry which is preliminary data.</text>
</comment>
<evidence type="ECO:0000256" key="5">
    <source>
        <dbReference type="ARBA" id="ARBA00022840"/>
    </source>
</evidence>
<dbReference type="OrthoDB" id="10248520at2759"/>
<dbReference type="PROSITE" id="PS00750">
    <property type="entry name" value="TCP1_1"/>
    <property type="match status" value="1"/>
</dbReference>
<dbReference type="Gene3D" id="1.10.560.10">
    <property type="entry name" value="GroEL-like equatorial domain"/>
    <property type="match status" value="1"/>
</dbReference>
<name>A0A0R0LW85_9MICR</name>
<dbReference type="EMBL" id="LGUB01000274">
    <property type="protein sequence ID" value="KRH93625.1"/>
    <property type="molecule type" value="Genomic_DNA"/>
</dbReference>
<keyword evidence="9" id="KW-1185">Reference proteome</keyword>
<dbReference type="PRINTS" id="PR00304">
    <property type="entry name" value="TCOMPLEXTCP1"/>
</dbReference>
<gene>
    <name evidence="8" type="ORF">M153_7130003937</name>
</gene>
<sequence>MLQQSYLDTGTTEQRSTDARRTIILGTKMIYDIIKSTLGPSGMTKLITASNAAGDMCITNDGATILKNLQIDSPSARLLIESSIGQDWEEGDGTTTIAILASLLIDEAYKLPIHPIKIIKDYEMALEKALEVLESNAFSPQQYASSASDLFNITKTTLSSKVVKCELDLFTTICLNATYLTENINHINIIKMEGNLADSQLINGYVLDIDLPIRKKETISDQKDLLKNVKLAESTKSEDFILNPKILIANTAMDTDRIKISGAQVNVSSVDELCKIEEAERDRMKKKVDLITKENIDIFINRQIIYEYYFKLFREKNVIAIENVQFEGVERLSKILKGKVISTFDESFSQSCDNTCDHYGTCEKVENLYMNGKRMVRFITSSNFSDKKENFDLNKDVLFTTNSKNQTTVSNGSATIILKGATKEVQDEAERAIHDALCVIYNLTSSNTNKVLLGGGCIETEVACQLTNLAISKESSAIQAFADAVLKIPQLIADNAGADGESIKNKLKALHVKNKKTFGVLVDKDGASTGCMKEKGVLESLRIKRRIFKAAVEAACLIIKCDGIIKCKPVERRHP</sequence>
<dbReference type="GO" id="GO:0016887">
    <property type="term" value="F:ATP hydrolysis activity"/>
    <property type="evidence" value="ECO:0007669"/>
    <property type="project" value="InterPro"/>
</dbReference>
<evidence type="ECO:0000313" key="9">
    <source>
        <dbReference type="Proteomes" id="UP000051530"/>
    </source>
</evidence>
<evidence type="ECO:0000256" key="7">
    <source>
        <dbReference type="RuleBase" id="RU004187"/>
    </source>
</evidence>
<dbReference type="InterPro" id="IPR027413">
    <property type="entry name" value="GROEL-like_equatorial_sf"/>
</dbReference>
<dbReference type="Pfam" id="PF00118">
    <property type="entry name" value="Cpn60_TCP1"/>
    <property type="match status" value="1"/>
</dbReference>
<dbReference type="InterPro" id="IPR027409">
    <property type="entry name" value="GroEL-like_apical_dom_sf"/>
</dbReference>
<reference evidence="8 9" key="1">
    <citation type="submission" date="2015-07" db="EMBL/GenBank/DDBJ databases">
        <title>The genome of Pseudoloma neurophilia, a relevant intracellular parasite of the zebrafish.</title>
        <authorList>
            <person name="Ndikumana S."/>
            <person name="Pelin A."/>
            <person name="Sanders J."/>
            <person name="Corradi N."/>
        </authorList>
    </citation>
    <scope>NUCLEOTIDE SEQUENCE [LARGE SCALE GENOMIC DNA]</scope>
    <source>
        <strain evidence="8 9">MK1</strain>
    </source>
</reference>
<keyword evidence="4 7" id="KW-0547">Nucleotide-binding</keyword>
<dbReference type="GO" id="GO:0005832">
    <property type="term" value="C:chaperonin-containing T-complex"/>
    <property type="evidence" value="ECO:0007669"/>
    <property type="project" value="EnsemblFungi"/>
</dbReference>
<comment type="subunit">
    <text evidence="3">Component of the T-complex protein 1 (TCP1) complex.</text>
</comment>
<evidence type="ECO:0000256" key="4">
    <source>
        <dbReference type="ARBA" id="ARBA00022741"/>
    </source>
</evidence>
<dbReference type="PROSITE" id="PS00751">
    <property type="entry name" value="TCP1_2"/>
    <property type="match status" value="1"/>
</dbReference>
<keyword evidence="5 7" id="KW-0067">ATP-binding</keyword>
<evidence type="ECO:0000313" key="8">
    <source>
        <dbReference type="EMBL" id="KRH93625.1"/>
    </source>
</evidence>
<dbReference type="InterPro" id="IPR017998">
    <property type="entry name" value="Chaperone_TCP-1"/>
</dbReference>
<dbReference type="InterPro" id="IPR027410">
    <property type="entry name" value="TCP-1-like_intermed_sf"/>
</dbReference>
<comment type="similarity">
    <text evidence="2 7">Belongs to the TCP-1 chaperonin family.</text>
</comment>